<name>A0A1B8GS24_9PEZI</name>
<dbReference type="SUPFAM" id="SSF53474">
    <property type="entry name" value="alpha/beta-Hydrolases"/>
    <property type="match status" value="1"/>
</dbReference>
<dbReference type="STRING" id="342668.A0A1B8GS24"/>
<dbReference type="Gene3D" id="3.40.50.1820">
    <property type="entry name" value="alpha/beta hydrolase"/>
    <property type="match status" value="1"/>
</dbReference>
<dbReference type="GeneID" id="28836986"/>
<dbReference type="RefSeq" id="XP_018132359.1">
    <property type="nucleotide sequence ID" value="XM_018273085.2"/>
</dbReference>
<keyword evidence="4" id="KW-1185">Reference proteome</keyword>
<accession>A0A1B8GS24</accession>
<dbReference type="GO" id="GO:0001228">
    <property type="term" value="F:DNA-binding transcription activator activity, RNA polymerase II-specific"/>
    <property type="evidence" value="ECO:0007669"/>
    <property type="project" value="TreeGrafter"/>
</dbReference>
<dbReference type="Proteomes" id="UP000091956">
    <property type="component" value="Unassembled WGS sequence"/>
</dbReference>
<dbReference type="AlphaFoldDB" id="A0A1B8GS24"/>
<dbReference type="PANTHER" id="PTHR47784">
    <property type="entry name" value="STEROL UPTAKE CONTROL PROTEIN 2"/>
    <property type="match status" value="1"/>
</dbReference>
<dbReference type="InterPro" id="IPR053157">
    <property type="entry name" value="Sterol_Uptake_Regulator"/>
</dbReference>
<dbReference type="EMBL" id="KV460216">
    <property type="protein sequence ID" value="OBT98626.1"/>
    <property type="molecule type" value="Genomic_DNA"/>
</dbReference>
<dbReference type="InterPro" id="IPR029058">
    <property type="entry name" value="AB_hydrolase_fold"/>
</dbReference>
<dbReference type="SUPFAM" id="SSF75005">
    <property type="entry name" value="Arabinanase/levansucrase/invertase"/>
    <property type="match status" value="1"/>
</dbReference>
<dbReference type="PANTHER" id="PTHR47784:SF4">
    <property type="entry name" value="ZN(II)2CYS6 TRANSCRIPTION FACTOR (EUROFUNG)"/>
    <property type="match status" value="1"/>
</dbReference>
<evidence type="ECO:0000256" key="1">
    <source>
        <dbReference type="SAM" id="SignalP"/>
    </source>
</evidence>
<evidence type="ECO:0000259" key="2">
    <source>
        <dbReference type="Pfam" id="PF00561"/>
    </source>
</evidence>
<feature type="chain" id="PRO_5008608932" description="AB hydrolase-1 domain-containing protein" evidence="1">
    <location>
        <begin position="19"/>
        <end position="1126"/>
    </location>
</feature>
<proteinExistence type="predicted"/>
<dbReference type="CDD" id="cd08983">
    <property type="entry name" value="GH43_Bt3655-like"/>
    <property type="match status" value="1"/>
</dbReference>
<sequence>MKLSTVFYAFLASSTVSALPLESDITDISVRADSSLVGYLGVFFLGDAPNVYFYLSNGNNALSFKALKGGQAILDPSSGTGGVRDPSIINGGGSEAGKKWYIMGTDLDIAKTTWDASQRKGSLSIYIWESTDLINWGSERLIKVENDQAGMVWAPDAIWDASKGEIPKPVLEGDGYIDTSPGQYLVHWASKFYSTSDSQHTGTPGASQIRYAYTSDFKTFTSPQTLIAASTPVIDLAILQLPQYGANSYARFLKDESASLVYMERSDNGLFGTWTRPGGASAWIHTQVEGPYAYLDNQVNGKVNLLLDYYGSDGYRPFTSTNLNANAWVDGDRTNFPTYLRHGSVIGINQARYDALNAKWGAHAPPDTAAKHPRLTAAEVTALPSYPSVTWKLQPTQEGKLKVAEGRGGPLNISWEVHGTGKTKVIAITGLGANKAAWQRQTLRFGHEQGDQYSFLIFDNRGIGRSDKPVMRYSTSEMAKDVVELADHLGWTQERELHVIGVSMGGMIAQELGQLIPERICSLSLFSTLARFQRTVPFLQNVRNRVSMFLPKSLDRTIIDVAYNMFPDSWLDAPDTLHLPSSTTPGCLPAAGHTDWESGAYGHFPTNFARIAAQDLEKRSDTDSFGPKGFILQAIAAGWHDMSPERLKELGDKVGRERILVVHGTEDRMLTFPHGEALIKQLEPGQSYVREGRGHVLLIEEQDWHDETIAKLWAKTASLSCDERRPSCVNCTTSERSCLYLDTGRKPPIVSPASPASSPALSNASHASFAGSPAATSATAVRVNGSFSPLGSSPVSSDRQSQFTPSTISPVIAGSTIGEALPHGVNGTVNMLHMELLYHALQEKSLYVGASQSYSQTMTDMVIPPALTHPFLMYELLALSALHLAVVQPNRQQLLESVAAELQTVALSSFNQTCHQVTPTNCLPMFVFSSFIGNHVFYTTFKYHSDNFHSFLEEFVKYMQVHRGVRSVISNNWEMLRELSAKALMLEDESDLPQRGQPQGNECDSLRHLLEAADISPATRETYMQAVESLQWGFDAQRVRHVVGLAFAWPIQISTEYLDLLKQRRPEALAILAHFAVMLHSHRDAWLVGGSGRYIIESISGYLGTYWENWLAWPSAALAESSTPAE</sequence>
<reference evidence="3 4" key="1">
    <citation type="submission" date="2016-03" db="EMBL/GenBank/DDBJ databases">
        <title>Comparative genomics of Pseudogymnoascus destructans, the fungus causing white-nose syndrome of bats.</title>
        <authorList>
            <person name="Palmer J.M."/>
            <person name="Drees K.P."/>
            <person name="Foster J.T."/>
            <person name="Lindner D.L."/>
        </authorList>
    </citation>
    <scope>NUCLEOTIDE SEQUENCE [LARGE SCALE GENOMIC DNA]</scope>
    <source>
        <strain evidence="3 4">UAMH 10579</strain>
    </source>
</reference>
<organism evidence="3 4">
    <name type="scientific">Pseudogymnoascus verrucosus</name>
    <dbReference type="NCBI Taxonomy" id="342668"/>
    <lineage>
        <taxon>Eukaryota</taxon>
        <taxon>Fungi</taxon>
        <taxon>Dikarya</taxon>
        <taxon>Ascomycota</taxon>
        <taxon>Pezizomycotina</taxon>
        <taxon>Leotiomycetes</taxon>
        <taxon>Thelebolales</taxon>
        <taxon>Thelebolaceae</taxon>
        <taxon>Pseudogymnoascus</taxon>
    </lineage>
</organism>
<dbReference type="InterPro" id="IPR023296">
    <property type="entry name" value="Glyco_hydro_beta-prop_sf"/>
</dbReference>
<feature type="signal peptide" evidence="1">
    <location>
        <begin position="1"/>
        <end position="18"/>
    </location>
</feature>
<protein>
    <recommendedName>
        <fullName evidence="2">AB hydrolase-1 domain-containing protein</fullName>
    </recommendedName>
</protein>
<dbReference type="Gene3D" id="2.115.10.20">
    <property type="entry name" value="Glycosyl hydrolase domain, family 43"/>
    <property type="match status" value="1"/>
</dbReference>
<dbReference type="Pfam" id="PF00561">
    <property type="entry name" value="Abhydrolase_1"/>
    <property type="match status" value="1"/>
</dbReference>
<feature type="domain" description="AB hydrolase-1" evidence="2">
    <location>
        <begin position="425"/>
        <end position="701"/>
    </location>
</feature>
<gene>
    <name evidence="3" type="ORF">VE01_03600</name>
</gene>
<evidence type="ECO:0000313" key="3">
    <source>
        <dbReference type="EMBL" id="OBT98626.1"/>
    </source>
</evidence>
<dbReference type="OrthoDB" id="19657at2759"/>
<dbReference type="InterPro" id="IPR000073">
    <property type="entry name" value="AB_hydrolase_1"/>
</dbReference>
<evidence type="ECO:0000313" key="4">
    <source>
        <dbReference type="Proteomes" id="UP000091956"/>
    </source>
</evidence>
<reference evidence="4" key="2">
    <citation type="journal article" date="2018" name="Nat. Commun.">
        <title>Extreme sensitivity to ultraviolet light in the fungal pathogen causing white-nose syndrome of bats.</title>
        <authorList>
            <person name="Palmer J.M."/>
            <person name="Drees K.P."/>
            <person name="Foster J.T."/>
            <person name="Lindner D.L."/>
        </authorList>
    </citation>
    <scope>NUCLEOTIDE SEQUENCE [LARGE SCALE GENOMIC DNA]</scope>
    <source>
        <strain evidence="4">UAMH 10579</strain>
    </source>
</reference>
<keyword evidence="1" id="KW-0732">Signal</keyword>